<evidence type="ECO:0000313" key="3">
    <source>
        <dbReference type="Proteomes" id="UP000192276"/>
    </source>
</evidence>
<comment type="caution">
    <text evidence="2">The sequence shown here is derived from an EMBL/GenBank/DDBJ whole genome shotgun (WGS) entry which is preliminary data.</text>
</comment>
<evidence type="ECO:0000313" key="2">
    <source>
        <dbReference type="EMBL" id="OQP49281.1"/>
    </source>
</evidence>
<proteinExistence type="predicted"/>
<evidence type="ECO:0000256" key="1">
    <source>
        <dbReference type="ARBA" id="ARBA00023125"/>
    </source>
</evidence>
<dbReference type="InterPro" id="IPR036388">
    <property type="entry name" value="WH-like_DNA-bd_sf"/>
</dbReference>
<protein>
    <submittedName>
        <fullName evidence="2">Rrf2 family transcriptional regulator</fullName>
    </submittedName>
</protein>
<dbReference type="NCBIfam" id="TIGR00738">
    <property type="entry name" value="rrf2_super"/>
    <property type="match status" value="1"/>
</dbReference>
<dbReference type="PROSITE" id="PS01332">
    <property type="entry name" value="HTH_RRF2_1"/>
    <property type="match status" value="1"/>
</dbReference>
<keyword evidence="3" id="KW-1185">Reference proteome</keyword>
<dbReference type="InterPro" id="IPR036390">
    <property type="entry name" value="WH_DNA-bd_sf"/>
</dbReference>
<dbReference type="SUPFAM" id="SSF46785">
    <property type="entry name" value="Winged helix' DNA-binding domain"/>
    <property type="match status" value="1"/>
</dbReference>
<sequence length="167" mass="18307">MKITAQEEYGLRILIRLAACKDTNGMSIPQLSEAEGLTGTYVAKLTRILRMKGLIKSKPGNKGGYVLAKPPKEIVINDALKALGGPMFNSTFCGSHAGTMKLCTNSVDCSARSLWQMIQYTLDQLLDKVTLHDLVNSEKESTKILYQMLQPDPAIMKSIMNIVGQEG</sequence>
<dbReference type="PANTHER" id="PTHR33221:SF5">
    <property type="entry name" value="HTH-TYPE TRANSCRIPTIONAL REGULATOR ISCR"/>
    <property type="match status" value="1"/>
</dbReference>
<dbReference type="Gene3D" id="1.10.10.10">
    <property type="entry name" value="Winged helix-like DNA-binding domain superfamily/Winged helix DNA-binding domain"/>
    <property type="match status" value="1"/>
</dbReference>
<dbReference type="InterPro" id="IPR030489">
    <property type="entry name" value="TR_Rrf2-type_CS"/>
</dbReference>
<dbReference type="GO" id="GO:0005829">
    <property type="term" value="C:cytosol"/>
    <property type="evidence" value="ECO:0007669"/>
    <property type="project" value="TreeGrafter"/>
</dbReference>
<dbReference type="STRING" id="550983.A4R26_31020"/>
<dbReference type="PANTHER" id="PTHR33221">
    <property type="entry name" value="WINGED HELIX-TURN-HELIX TRANSCRIPTIONAL REGULATOR, RRF2 FAMILY"/>
    <property type="match status" value="1"/>
</dbReference>
<dbReference type="OrthoDB" id="9808360at2"/>
<dbReference type="GO" id="GO:0003700">
    <property type="term" value="F:DNA-binding transcription factor activity"/>
    <property type="evidence" value="ECO:0007669"/>
    <property type="project" value="TreeGrafter"/>
</dbReference>
<dbReference type="AlphaFoldDB" id="A0A1V9ET76"/>
<accession>A0A1V9ET76</accession>
<dbReference type="EMBL" id="LWBP01000229">
    <property type="protein sequence ID" value="OQP49281.1"/>
    <property type="molecule type" value="Genomic_DNA"/>
</dbReference>
<dbReference type="RefSeq" id="WP_081170207.1">
    <property type="nucleotide sequence ID" value="NZ_LWBP01000229.1"/>
</dbReference>
<dbReference type="PROSITE" id="PS51197">
    <property type="entry name" value="HTH_RRF2_2"/>
    <property type="match status" value="1"/>
</dbReference>
<name>A0A1V9ET76_9BACT</name>
<keyword evidence="1" id="KW-0238">DNA-binding</keyword>
<dbReference type="Proteomes" id="UP000192276">
    <property type="component" value="Unassembled WGS sequence"/>
</dbReference>
<dbReference type="GO" id="GO:0003677">
    <property type="term" value="F:DNA binding"/>
    <property type="evidence" value="ECO:0007669"/>
    <property type="project" value="UniProtKB-KW"/>
</dbReference>
<reference evidence="3" key="1">
    <citation type="submission" date="2016-04" db="EMBL/GenBank/DDBJ databases">
        <authorList>
            <person name="Chen L."/>
            <person name="Zhuang W."/>
            <person name="Wang G."/>
        </authorList>
    </citation>
    <scope>NUCLEOTIDE SEQUENCE [LARGE SCALE GENOMIC DNA]</scope>
    <source>
        <strain evidence="3">208</strain>
    </source>
</reference>
<dbReference type="InterPro" id="IPR000944">
    <property type="entry name" value="Tscrpt_reg_Rrf2"/>
</dbReference>
<organism evidence="2 3">
    <name type="scientific">Niastella populi</name>
    <dbReference type="NCBI Taxonomy" id="550983"/>
    <lineage>
        <taxon>Bacteria</taxon>
        <taxon>Pseudomonadati</taxon>
        <taxon>Bacteroidota</taxon>
        <taxon>Chitinophagia</taxon>
        <taxon>Chitinophagales</taxon>
        <taxon>Chitinophagaceae</taxon>
        <taxon>Niastella</taxon>
    </lineage>
</organism>
<gene>
    <name evidence="2" type="ORF">A4R26_31020</name>
</gene>
<dbReference type="Pfam" id="PF02082">
    <property type="entry name" value="Rrf2"/>
    <property type="match status" value="1"/>
</dbReference>